<name>A0A6G7YAZ7_9ACTN</name>
<evidence type="ECO:0000256" key="3">
    <source>
        <dbReference type="ARBA" id="ARBA00023163"/>
    </source>
</evidence>
<evidence type="ECO:0000256" key="2">
    <source>
        <dbReference type="ARBA" id="ARBA00023125"/>
    </source>
</evidence>
<evidence type="ECO:0000313" key="7">
    <source>
        <dbReference type="Proteomes" id="UP000501058"/>
    </source>
</evidence>
<dbReference type="InterPro" id="IPR046335">
    <property type="entry name" value="LacI/GalR-like_sensor"/>
</dbReference>
<dbReference type="PANTHER" id="PTHR30146">
    <property type="entry name" value="LACI-RELATED TRANSCRIPTIONAL REPRESSOR"/>
    <property type="match status" value="1"/>
</dbReference>
<dbReference type="Gene3D" id="1.10.260.40">
    <property type="entry name" value="lambda repressor-like DNA-binding domains"/>
    <property type="match status" value="1"/>
</dbReference>
<evidence type="ECO:0000256" key="1">
    <source>
        <dbReference type="ARBA" id="ARBA00023015"/>
    </source>
</evidence>
<dbReference type="Proteomes" id="UP000501058">
    <property type="component" value="Chromosome"/>
</dbReference>
<protein>
    <submittedName>
        <fullName evidence="6">LacI family transcriptional regulator</fullName>
    </submittedName>
</protein>
<dbReference type="PANTHER" id="PTHR30146:SF153">
    <property type="entry name" value="LACTOSE OPERON REPRESSOR"/>
    <property type="match status" value="1"/>
</dbReference>
<keyword evidence="7" id="KW-1185">Reference proteome</keyword>
<keyword evidence="1" id="KW-0805">Transcription regulation</keyword>
<dbReference type="CDD" id="cd01392">
    <property type="entry name" value="HTH_LacI"/>
    <property type="match status" value="1"/>
</dbReference>
<proteinExistence type="predicted"/>
<dbReference type="AlphaFoldDB" id="A0A6G7YAZ7"/>
<feature type="region of interest" description="Disordered" evidence="4">
    <location>
        <begin position="307"/>
        <end position="329"/>
    </location>
</feature>
<keyword evidence="3" id="KW-0804">Transcription</keyword>
<dbReference type="SMART" id="SM00354">
    <property type="entry name" value="HTH_LACI"/>
    <property type="match status" value="1"/>
</dbReference>
<dbReference type="GO" id="GO:0000976">
    <property type="term" value="F:transcription cis-regulatory region binding"/>
    <property type="evidence" value="ECO:0007669"/>
    <property type="project" value="TreeGrafter"/>
</dbReference>
<dbReference type="CDD" id="cd06267">
    <property type="entry name" value="PBP1_LacI_sugar_binding-like"/>
    <property type="match status" value="1"/>
</dbReference>
<accession>A0A6G7YAZ7</accession>
<dbReference type="PROSITE" id="PS50932">
    <property type="entry name" value="HTH_LACI_2"/>
    <property type="match status" value="1"/>
</dbReference>
<dbReference type="InterPro" id="IPR010982">
    <property type="entry name" value="Lambda_DNA-bd_dom_sf"/>
</dbReference>
<sequence>MRTVSNVVNDYPHVSDAMRERVERAIAELGYRPNLQARNLASGRTGLIALVVPRLEMPYFASLAQQMLEKAEDAGTVVVVQQTHGSREVELRALEGRFGQRIDGIVLSAITLTDEDVAKRRSNLPLVLLGDQDWHVAVPSVAIDQVAAAEAVTGHLLDAGARRVAIVGGNHHLGGRRHGWARAHEARGARPAPDLEVATPGVSGDDGVAAGRRIAAMRPVPDAVFCVTDWLALGVIRSLQRAGLRIPEDVAVAGYDDIPYGRASNPTLTTIAPDRAEIAQLALRAVLEPGAEPVRHRAGWRLTVRESSGGRPLVDPTGAVPEAEARPTR</sequence>
<dbReference type="EMBL" id="CP049865">
    <property type="protein sequence ID" value="QIK73856.1"/>
    <property type="molecule type" value="Genomic_DNA"/>
</dbReference>
<gene>
    <name evidence="6" type="ORF">G7070_06800</name>
</gene>
<feature type="domain" description="HTH lacI-type" evidence="5">
    <location>
        <begin position="1"/>
        <end position="42"/>
    </location>
</feature>
<dbReference type="Pfam" id="PF13377">
    <property type="entry name" value="Peripla_BP_3"/>
    <property type="match status" value="1"/>
</dbReference>
<dbReference type="Gene3D" id="3.40.50.2300">
    <property type="match status" value="2"/>
</dbReference>
<dbReference type="KEGG" id="prv:G7070_06800"/>
<evidence type="ECO:0000256" key="4">
    <source>
        <dbReference type="SAM" id="MobiDB-lite"/>
    </source>
</evidence>
<dbReference type="GO" id="GO:0003700">
    <property type="term" value="F:DNA-binding transcription factor activity"/>
    <property type="evidence" value="ECO:0007669"/>
    <property type="project" value="TreeGrafter"/>
</dbReference>
<dbReference type="Pfam" id="PF00356">
    <property type="entry name" value="LacI"/>
    <property type="match status" value="1"/>
</dbReference>
<dbReference type="InterPro" id="IPR000843">
    <property type="entry name" value="HTH_LacI"/>
</dbReference>
<dbReference type="SUPFAM" id="SSF47413">
    <property type="entry name" value="lambda repressor-like DNA-binding domains"/>
    <property type="match status" value="1"/>
</dbReference>
<organism evidence="6 7">
    <name type="scientific">Propioniciclava coleopterorum</name>
    <dbReference type="NCBI Taxonomy" id="2714937"/>
    <lineage>
        <taxon>Bacteria</taxon>
        <taxon>Bacillati</taxon>
        <taxon>Actinomycetota</taxon>
        <taxon>Actinomycetes</taxon>
        <taxon>Propionibacteriales</taxon>
        <taxon>Propionibacteriaceae</taxon>
        <taxon>Propioniciclava</taxon>
    </lineage>
</organism>
<evidence type="ECO:0000313" key="6">
    <source>
        <dbReference type="EMBL" id="QIK73856.1"/>
    </source>
</evidence>
<dbReference type="SUPFAM" id="SSF53822">
    <property type="entry name" value="Periplasmic binding protein-like I"/>
    <property type="match status" value="1"/>
</dbReference>
<dbReference type="InterPro" id="IPR028082">
    <property type="entry name" value="Peripla_BP_I"/>
</dbReference>
<reference evidence="6 7" key="1">
    <citation type="submission" date="2020-03" db="EMBL/GenBank/DDBJ databases">
        <title>Propioniciclava sp. nov., isolated from Hydrophilus acuminatus.</title>
        <authorList>
            <person name="Hyun D.-W."/>
            <person name="Bae J.-W."/>
        </authorList>
    </citation>
    <scope>NUCLEOTIDE SEQUENCE [LARGE SCALE GENOMIC DNA]</scope>
    <source>
        <strain evidence="6 7">HDW11</strain>
    </source>
</reference>
<keyword evidence="2" id="KW-0238">DNA-binding</keyword>
<evidence type="ECO:0000259" key="5">
    <source>
        <dbReference type="PROSITE" id="PS50932"/>
    </source>
</evidence>